<protein>
    <submittedName>
        <fullName evidence="1">Uncharacterized protein</fullName>
    </submittedName>
</protein>
<dbReference type="EMBL" id="FXTB01000001">
    <property type="protein sequence ID" value="SMO39767.1"/>
    <property type="molecule type" value="Genomic_DNA"/>
</dbReference>
<dbReference type="Proteomes" id="UP000319040">
    <property type="component" value="Unassembled WGS sequence"/>
</dbReference>
<dbReference type="RefSeq" id="WP_142531884.1">
    <property type="nucleotide sequence ID" value="NZ_FXTB01000001.1"/>
</dbReference>
<dbReference type="AlphaFoldDB" id="A0A521AY49"/>
<sequence>MYTFHSIKELLNALTMGKDLLGELFGKRKSFDYRYEQAIELLDEGKVQSLIEKGLLVRNGRYLEIDDQLLTFFEQILDVNEEINTSLINEHLTQLKQNIDYYLAEDNEYRRHKYLKLVKGALRKVGIICIRNIVDLNRNIDNAFKTEPNYRIKIKKLENYDQRRLDIKQLISRTDKLLSGDELTFFATARDEELQNITTGLRLLLQEARHNLIETEKQIIDFLNQVKHQSKVMEKIRQVKYLKDQFELETKSDIVEQLRNSNALAFETRPVFPLKLGLDILQEDDTYALIQALNQKIKSKVTLKVPLAGAIGASFFSDTQETGVFIDMEVMKQHFAASGYHLLHFVLRYDYPKPVSFEEMVTCYCQLISLYEAEFRFTDEYITHKNTEFSVVYPK</sequence>
<evidence type="ECO:0000313" key="2">
    <source>
        <dbReference type="Proteomes" id="UP000319040"/>
    </source>
</evidence>
<proteinExistence type="predicted"/>
<gene>
    <name evidence="1" type="ORF">SAMN06265379_101520</name>
</gene>
<evidence type="ECO:0000313" key="1">
    <source>
        <dbReference type="EMBL" id="SMO39767.1"/>
    </source>
</evidence>
<name>A0A521AY49_SACCC</name>
<organism evidence="1 2">
    <name type="scientific">Saccharicrinis carchari</name>
    <dbReference type="NCBI Taxonomy" id="1168039"/>
    <lineage>
        <taxon>Bacteria</taxon>
        <taxon>Pseudomonadati</taxon>
        <taxon>Bacteroidota</taxon>
        <taxon>Bacteroidia</taxon>
        <taxon>Marinilabiliales</taxon>
        <taxon>Marinilabiliaceae</taxon>
        <taxon>Saccharicrinis</taxon>
    </lineage>
</organism>
<dbReference type="OrthoDB" id="9808975at2"/>
<reference evidence="1 2" key="1">
    <citation type="submission" date="2017-05" db="EMBL/GenBank/DDBJ databases">
        <authorList>
            <person name="Varghese N."/>
            <person name="Submissions S."/>
        </authorList>
    </citation>
    <scope>NUCLEOTIDE SEQUENCE [LARGE SCALE GENOMIC DNA]</scope>
    <source>
        <strain evidence="1 2">DSM 27040</strain>
    </source>
</reference>
<accession>A0A521AY49</accession>
<keyword evidence="2" id="KW-1185">Reference proteome</keyword>